<gene>
    <name evidence="5" type="ORF">H6P80_03400</name>
</gene>
<dbReference type="PRINTS" id="PR00080">
    <property type="entry name" value="SDRFAMILY"/>
</dbReference>
<evidence type="ECO:0000313" key="5">
    <source>
        <dbReference type="EMBL" id="MBC2776660.1"/>
    </source>
</evidence>
<sequence length="246" mass="25011">MNATTDPAGRIALVTGANKGIGREIAKGLAEGGATVLLGARNAEAGRAAAEELAAKGLSVEFLAVDITDADSVGNAASEIEKRFGRLDILVNNAGISVDKGAPPSQADLGLMRDTYETNVFGVVAMIQAMLPLLRKSDAGRIVNMSTGLGSLTLTRGADAPLSFSRLLAYNSSKTAVNAVTVQFANELLDTPIKVNAANPGLCATDLSNGNGRPPSEGAAVAIELALLDADGPTGGHYGDTGPVPW</sequence>
<dbReference type="PRINTS" id="PR00081">
    <property type="entry name" value="GDHRDH"/>
</dbReference>
<keyword evidence="6" id="KW-1185">Reference proteome</keyword>
<dbReference type="SUPFAM" id="SSF51735">
    <property type="entry name" value="NAD(P)-binding Rossmann-fold domains"/>
    <property type="match status" value="1"/>
</dbReference>
<comment type="caution">
    <text evidence="5">The sequence shown here is derived from an EMBL/GenBank/DDBJ whole genome shotgun (WGS) entry which is preliminary data.</text>
</comment>
<proteinExistence type="inferred from homology"/>
<keyword evidence="2" id="KW-0521">NADP</keyword>
<comment type="similarity">
    <text evidence="1 4">Belongs to the short-chain dehydrogenases/reductases (SDR) family.</text>
</comment>
<dbReference type="EMBL" id="JACJVJ010000001">
    <property type="protein sequence ID" value="MBC2776660.1"/>
    <property type="molecule type" value="Genomic_DNA"/>
</dbReference>
<dbReference type="PANTHER" id="PTHR43490">
    <property type="entry name" value="(+)-NEOMENTHOL DEHYDROGENASE"/>
    <property type="match status" value="1"/>
</dbReference>
<dbReference type="GO" id="GO:0016491">
    <property type="term" value="F:oxidoreductase activity"/>
    <property type="evidence" value="ECO:0007669"/>
    <property type="project" value="UniProtKB-KW"/>
</dbReference>
<evidence type="ECO:0000313" key="6">
    <source>
        <dbReference type="Proteomes" id="UP000564378"/>
    </source>
</evidence>
<dbReference type="Gene3D" id="3.40.50.720">
    <property type="entry name" value="NAD(P)-binding Rossmann-like Domain"/>
    <property type="match status" value="1"/>
</dbReference>
<evidence type="ECO:0000256" key="2">
    <source>
        <dbReference type="ARBA" id="ARBA00022857"/>
    </source>
</evidence>
<accession>A0A842HXJ2</accession>
<name>A0A842HXJ2_9SPHN</name>
<evidence type="ECO:0000256" key="3">
    <source>
        <dbReference type="ARBA" id="ARBA00023002"/>
    </source>
</evidence>
<dbReference type="PANTHER" id="PTHR43490:SF99">
    <property type="entry name" value="SHORT-CHAIN DEHYDROGENASE_REDUCTASE"/>
    <property type="match status" value="1"/>
</dbReference>
<organism evidence="5 6">
    <name type="scientific">Parasphingopyxis marina</name>
    <dbReference type="NCBI Taxonomy" id="2761622"/>
    <lineage>
        <taxon>Bacteria</taxon>
        <taxon>Pseudomonadati</taxon>
        <taxon>Pseudomonadota</taxon>
        <taxon>Alphaproteobacteria</taxon>
        <taxon>Sphingomonadales</taxon>
        <taxon>Sphingomonadaceae</taxon>
        <taxon>Parasphingopyxis</taxon>
    </lineage>
</organism>
<dbReference type="InterPro" id="IPR002347">
    <property type="entry name" value="SDR_fam"/>
</dbReference>
<evidence type="ECO:0000256" key="1">
    <source>
        <dbReference type="ARBA" id="ARBA00006484"/>
    </source>
</evidence>
<dbReference type="RefSeq" id="WP_185799927.1">
    <property type="nucleotide sequence ID" value="NZ_JACJVJ010000001.1"/>
</dbReference>
<evidence type="ECO:0000256" key="4">
    <source>
        <dbReference type="RuleBase" id="RU000363"/>
    </source>
</evidence>
<keyword evidence="3" id="KW-0560">Oxidoreductase</keyword>
<dbReference type="AlphaFoldDB" id="A0A842HXJ2"/>
<reference evidence="5 6" key="1">
    <citation type="submission" date="2020-08" db="EMBL/GenBank/DDBJ databases">
        <title>Draft genome sequence of Parasphingopyxis sp. GrpM-11.</title>
        <authorList>
            <person name="Oh J."/>
            <person name="Roh D.-H."/>
        </authorList>
    </citation>
    <scope>NUCLEOTIDE SEQUENCE [LARGE SCALE GENOMIC DNA]</scope>
    <source>
        <strain evidence="5 6">GrpM-11</strain>
    </source>
</reference>
<dbReference type="InterPro" id="IPR036291">
    <property type="entry name" value="NAD(P)-bd_dom_sf"/>
</dbReference>
<dbReference type="Proteomes" id="UP000564378">
    <property type="component" value="Unassembled WGS sequence"/>
</dbReference>
<dbReference type="Pfam" id="PF00106">
    <property type="entry name" value="adh_short"/>
    <property type="match status" value="1"/>
</dbReference>
<protein>
    <submittedName>
        <fullName evidence="5">SDR family NAD(P)-dependent oxidoreductase</fullName>
    </submittedName>
</protein>